<evidence type="ECO:0000256" key="6">
    <source>
        <dbReference type="ARBA" id="ARBA00022556"/>
    </source>
</evidence>
<dbReference type="Proteomes" id="UP000276634">
    <property type="component" value="Unassembled WGS sequence"/>
</dbReference>
<dbReference type="SUPFAM" id="SSF53756">
    <property type="entry name" value="UDP-Glycosyltransferase/glycogen phosphorylase"/>
    <property type="match status" value="1"/>
</dbReference>
<keyword evidence="5 11" id="KW-0444">Lipid biosynthesis</keyword>
<dbReference type="UniPathway" id="UPA00973"/>
<reference evidence="12 13" key="1">
    <citation type="submission" date="2018-11" db="EMBL/GenBank/DDBJ databases">
        <title>Genomic Encyclopedia of Type Strains, Phase IV (KMG-IV): sequencing the most valuable type-strain genomes for metagenomic binning, comparative biology and taxonomic classification.</title>
        <authorList>
            <person name="Goeker M."/>
        </authorList>
    </citation>
    <scope>NUCLEOTIDE SEQUENCE [LARGE SCALE GENOMIC DNA]</scope>
    <source>
        <strain evidence="12 13">DSM 100275</strain>
    </source>
</reference>
<evidence type="ECO:0000256" key="2">
    <source>
        <dbReference type="ARBA" id="ARBA00007868"/>
    </source>
</evidence>
<evidence type="ECO:0000313" key="13">
    <source>
        <dbReference type="Proteomes" id="UP000276634"/>
    </source>
</evidence>
<proteinExistence type="inferred from homology"/>
<keyword evidence="9 11" id="KW-0443">Lipid metabolism</keyword>
<dbReference type="PANTHER" id="PTHR30372">
    <property type="entry name" value="LIPID-A-DISACCHARIDE SYNTHASE"/>
    <property type="match status" value="1"/>
</dbReference>
<gene>
    <name evidence="11" type="primary">lpxB</name>
    <name evidence="12" type="ORF">EDC57_1424</name>
</gene>
<evidence type="ECO:0000256" key="7">
    <source>
        <dbReference type="ARBA" id="ARBA00022676"/>
    </source>
</evidence>
<evidence type="ECO:0000256" key="4">
    <source>
        <dbReference type="ARBA" id="ARBA00020902"/>
    </source>
</evidence>
<dbReference type="RefSeq" id="WP_123401193.1">
    <property type="nucleotide sequence ID" value="NZ_RJVI01000002.1"/>
</dbReference>
<evidence type="ECO:0000256" key="1">
    <source>
        <dbReference type="ARBA" id="ARBA00002056"/>
    </source>
</evidence>
<dbReference type="InterPro" id="IPR003835">
    <property type="entry name" value="Glyco_trans_19"/>
</dbReference>
<evidence type="ECO:0000256" key="9">
    <source>
        <dbReference type="ARBA" id="ARBA00023098"/>
    </source>
</evidence>
<name>A0A3N1Y4L3_9GAMM</name>
<dbReference type="HAMAP" id="MF_00392">
    <property type="entry name" value="LpxB"/>
    <property type="match status" value="1"/>
</dbReference>
<accession>A0A3N1Y4L3</accession>
<dbReference type="OrthoDB" id="9801642at2"/>
<dbReference type="NCBIfam" id="TIGR00215">
    <property type="entry name" value="lpxB"/>
    <property type="match status" value="1"/>
</dbReference>
<keyword evidence="8 11" id="KW-0808">Transferase</keyword>
<keyword evidence="6 11" id="KW-0441">Lipid A biosynthesis</keyword>
<evidence type="ECO:0000256" key="11">
    <source>
        <dbReference type="HAMAP-Rule" id="MF_00392"/>
    </source>
</evidence>
<dbReference type="GO" id="GO:0009245">
    <property type="term" value="P:lipid A biosynthetic process"/>
    <property type="evidence" value="ECO:0007669"/>
    <property type="project" value="UniProtKB-UniRule"/>
</dbReference>
<keyword evidence="13" id="KW-1185">Reference proteome</keyword>
<dbReference type="GO" id="GO:0016020">
    <property type="term" value="C:membrane"/>
    <property type="evidence" value="ECO:0007669"/>
    <property type="project" value="GOC"/>
</dbReference>
<organism evidence="12 13">
    <name type="scientific">Inmirania thermothiophila</name>
    <dbReference type="NCBI Taxonomy" id="1750597"/>
    <lineage>
        <taxon>Bacteria</taxon>
        <taxon>Pseudomonadati</taxon>
        <taxon>Pseudomonadota</taxon>
        <taxon>Gammaproteobacteria</taxon>
        <taxon>Chromatiales</taxon>
        <taxon>Ectothiorhodospiraceae</taxon>
        <taxon>Inmirania</taxon>
    </lineage>
</organism>
<dbReference type="GO" id="GO:0005543">
    <property type="term" value="F:phospholipid binding"/>
    <property type="evidence" value="ECO:0007669"/>
    <property type="project" value="TreeGrafter"/>
</dbReference>
<protein>
    <recommendedName>
        <fullName evidence="4 11">Lipid-A-disaccharide synthase</fullName>
        <ecNumber evidence="3 11">2.4.1.182</ecNumber>
    </recommendedName>
</protein>
<dbReference type="PANTHER" id="PTHR30372:SF4">
    <property type="entry name" value="LIPID-A-DISACCHARIDE SYNTHASE, MITOCHONDRIAL-RELATED"/>
    <property type="match status" value="1"/>
</dbReference>
<evidence type="ECO:0000256" key="8">
    <source>
        <dbReference type="ARBA" id="ARBA00022679"/>
    </source>
</evidence>
<comment type="caution">
    <text evidence="12">The sequence shown here is derived from an EMBL/GenBank/DDBJ whole genome shotgun (WGS) entry which is preliminary data.</text>
</comment>
<evidence type="ECO:0000256" key="10">
    <source>
        <dbReference type="ARBA" id="ARBA00048975"/>
    </source>
</evidence>
<keyword evidence="7 11" id="KW-0328">Glycosyltransferase</keyword>
<evidence type="ECO:0000256" key="5">
    <source>
        <dbReference type="ARBA" id="ARBA00022516"/>
    </source>
</evidence>
<comment type="pathway">
    <text evidence="11">Bacterial outer membrane biogenesis; LPS lipid A biosynthesis.</text>
</comment>
<dbReference type="EC" id="2.4.1.182" evidence="3 11"/>
<evidence type="ECO:0000256" key="3">
    <source>
        <dbReference type="ARBA" id="ARBA00012687"/>
    </source>
</evidence>
<evidence type="ECO:0000313" key="12">
    <source>
        <dbReference type="EMBL" id="ROR32227.1"/>
    </source>
</evidence>
<dbReference type="AlphaFoldDB" id="A0A3N1Y4L3"/>
<comment type="similarity">
    <text evidence="2 11">Belongs to the LpxB family.</text>
</comment>
<comment type="function">
    <text evidence="1 11">Condensation of UDP-2,3-diacylglucosamine and 2,3-diacylglucosamine-1-phosphate to form lipid A disaccharide, a precursor of lipid A, a phosphorylated glycolipid that anchors the lipopolysaccharide to the outer membrane of the cell.</text>
</comment>
<dbReference type="Pfam" id="PF02684">
    <property type="entry name" value="LpxB"/>
    <property type="match status" value="1"/>
</dbReference>
<sequence>MRIGIVAGEASGDLLAAGLMRALAERLPGVRFEGVAGPLMREAGCEALADAEELGLIGLAEVVRHLPRLLRLRRRLARHFLARPPALFIGVDAPDFNLGLEARLRAAGIPTVHYVSPTVWAWRRGRVRRIAAAVDLMLTLFPFEARFYEAHGVSVRFVGHPLADRVPLVPDRLAARRRLGLAAEGELVALLPGSRPSEVRSLAGPFLDALRWCAARRPGLRAAVPLASAATRALFEEARRLRGAGLALTLVEGRSREVMEAADVVLTASGTATLEALLLKRPMVVAYRLSRASYWLVRRLMEVPHFSLPNLLAGRALVPELAQEAVTGERLGRALLAYLEDPEAGARLQETFAEIHYALRCGADERAAEAVASLLAARGAPS</sequence>
<dbReference type="GO" id="GO:0008915">
    <property type="term" value="F:lipid-A-disaccharide synthase activity"/>
    <property type="evidence" value="ECO:0007669"/>
    <property type="project" value="UniProtKB-UniRule"/>
</dbReference>
<comment type="catalytic activity">
    <reaction evidence="10 11">
        <text>a lipid X + a UDP-2-N,3-O-bis[(3R)-3-hydroxyacyl]-alpha-D-glucosamine = a lipid A disaccharide + UDP + H(+)</text>
        <dbReference type="Rhea" id="RHEA:67828"/>
        <dbReference type="ChEBI" id="CHEBI:15378"/>
        <dbReference type="ChEBI" id="CHEBI:58223"/>
        <dbReference type="ChEBI" id="CHEBI:137748"/>
        <dbReference type="ChEBI" id="CHEBI:176338"/>
        <dbReference type="ChEBI" id="CHEBI:176343"/>
        <dbReference type="EC" id="2.4.1.182"/>
    </reaction>
</comment>
<dbReference type="EMBL" id="RJVI01000002">
    <property type="protein sequence ID" value="ROR32227.1"/>
    <property type="molecule type" value="Genomic_DNA"/>
</dbReference>